<dbReference type="AlphaFoldDB" id="A0A2P5YEJ3"/>
<proteinExistence type="predicted"/>
<reference evidence="1 2" key="1">
    <citation type="submission" date="2015-01" db="EMBL/GenBank/DDBJ databases">
        <title>Genome of allotetraploid Gossypium barbadense reveals genomic plasticity and fiber elongation in cotton evolution.</title>
        <authorList>
            <person name="Chen X."/>
            <person name="Liu X."/>
            <person name="Zhao B."/>
            <person name="Zheng H."/>
            <person name="Hu Y."/>
            <person name="Lu G."/>
            <person name="Yang C."/>
            <person name="Chen J."/>
            <person name="Shan C."/>
            <person name="Zhang L."/>
            <person name="Zhou Y."/>
            <person name="Wang L."/>
            <person name="Guo W."/>
            <person name="Bai Y."/>
            <person name="Ruan J."/>
            <person name="Shangguan X."/>
            <person name="Mao Y."/>
            <person name="Jiang J."/>
            <person name="Zhu Y."/>
            <person name="Lei J."/>
            <person name="Kang H."/>
            <person name="Chen S."/>
            <person name="He X."/>
            <person name="Wang R."/>
            <person name="Wang Y."/>
            <person name="Chen J."/>
            <person name="Wang L."/>
            <person name="Yu S."/>
            <person name="Wang B."/>
            <person name="Wei J."/>
            <person name="Song S."/>
            <person name="Lu X."/>
            <person name="Gao Z."/>
            <person name="Gu W."/>
            <person name="Deng X."/>
            <person name="Ma D."/>
            <person name="Wang S."/>
            <person name="Liang W."/>
            <person name="Fang L."/>
            <person name="Cai C."/>
            <person name="Zhu X."/>
            <person name="Zhou B."/>
            <person name="Zhang Y."/>
            <person name="Chen Z."/>
            <person name="Xu S."/>
            <person name="Zhu R."/>
            <person name="Wang S."/>
            <person name="Zhang T."/>
            <person name="Zhao G."/>
        </authorList>
    </citation>
    <scope>NUCLEOTIDE SEQUENCE [LARGE SCALE GENOMIC DNA]</scope>
    <source>
        <strain evidence="2">cv. Xinhai21</strain>
        <tissue evidence="1">Leaf</tissue>
    </source>
</reference>
<dbReference type="EMBL" id="KZ663292">
    <property type="protein sequence ID" value="PPS14013.1"/>
    <property type="molecule type" value="Genomic_DNA"/>
</dbReference>
<evidence type="ECO:0000313" key="1">
    <source>
        <dbReference type="EMBL" id="PPS14013.1"/>
    </source>
</evidence>
<evidence type="ECO:0000313" key="2">
    <source>
        <dbReference type="Proteomes" id="UP000239757"/>
    </source>
</evidence>
<name>A0A2P5YEJ3_GOSBA</name>
<organism evidence="1 2">
    <name type="scientific">Gossypium barbadense</name>
    <name type="common">Sea Island cotton</name>
    <name type="synonym">Hibiscus barbadensis</name>
    <dbReference type="NCBI Taxonomy" id="3634"/>
    <lineage>
        <taxon>Eukaryota</taxon>
        <taxon>Viridiplantae</taxon>
        <taxon>Streptophyta</taxon>
        <taxon>Embryophyta</taxon>
        <taxon>Tracheophyta</taxon>
        <taxon>Spermatophyta</taxon>
        <taxon>Magnoliopsida</taxon>
        <taxon>eudicotyledons</taxon>
        <taxon>Gunneridae</taxon>
        <taxon>Pentapetalae</taxon>
        <taxon>rosids</taxon>
        <taxon>malvids</taxon>
        <taxon>Malvales</taxon>
        <taxon>Malvaceae</taxon>
        <taxon>Malvoideae</taxon>
        <taxon>Gossypium</taxon>
    </lineage>
</organism>
<gene>
    <name evidence="1" type="ORF">GOBAR_AA06564</name>
</gene>
<dbReference type="Proteomes" id="UP000239757">
    <property type="component" value="Unassembled WGS sequence"/>
</dbReference>
<accession>A0A2P5YEJ3</accession>
<sequence length="79" mass="8949">MPIPKLSEEKQVGDGVIRYNVEARTIVDKYSSFKAQLGGMPVVSSKGYCNKEKVVTGKSSHYDVTQIKQISYWCKDIKY</sequence>
<dbReference type="OrthoDB" id="10371295at2759"/>
<protein>
    <submittedName>
        <fullName evidence="1">Uncharacterized protein</fullName>
    </submittedName>
</protein>